<dbReference type="EMBL" id="FQXK01000049">
    <property type="protein sequence ID" value="SHI94845.1"/>
    <property type="molecule type" value="Genomic_DNA"/>
</dbReference>
<sequence>MKILYLDLGMGAAGDMLTAALLDSMNEKDKAEAIKEISLLGIPDVTFDVEKSVKCGITGTHVSVKVHGIDEAEGLHEHHGHEHEHDHNSDHGHSHEHDNHEHHHHHSNLQKINDIVDSLKVSEQIKTDVKSIYNILAEAEGLVHGKPVTEIHFHEVGTMDAVADITAACILIRKIGADKIIASPIHVGSGQVKCAHGILPVPAPATAYILREIPMYSTEIKGELCTPTGAAILKYFVNEYGAMPAMTSDSIGYGMGYKDFERANCVRAMVGTTQNEAMRFNEETDKDNALHSDGKTAEDRAIHSDEKTAEDRTIHSDEKTARNSSDNNDTDLIIELRCNIDDMTGEEMGFALERLMEAGARDVFTTPITMKKNRPGILLTVICSTTDKEKMVREIFKNTTTIGIRETICNRYILERTEEALNTPLGQVREKRVTGYGVERSKLEYDDLASIARNTGKSLQEVRNLIK</sequence>
<keyword evidence="1 2" id="KW-0533">Nickel</keyword>
<feature type="region of interest" description="Disordered" evidence="3">
    <location>
        <begin position="277"/>
        <end position="327"/>
    </location>
</feature>
<comment type="catalytic activity">
    <reaction evidence="2">
        <text>Ni(II)-pyridinium-3,5-bisthiocarboxylate mononucleotide = pyridinium-3,5-bisthiocarboxylate mononucleotide + Ni(2+)</text>
        <dbReference type="Rhea" id="RHEA:54784"/>
        <dbReference type="ChEBI" id="CHEBI:49786"/>
        <dbReference type="ChEBI" id="CHEBI:137372"/>
        <dbReference type="ChEBI" id="CHEBI:137373"/>
        <dbReference type="EC" id="4.99.1.12"/>
    </reaction>
</comment>
<dbReference type="NCBIfam" id="TIGR00299">
    <property type="entry name" value="nickel pincer cofactor biosynthesis protein LarC"/>
    <property type="match status" value="1"/>
</dbReference>
<dbReference type="InterPro" id="IPR002822">
    <property type="entry name" value="Ni_insertion"/>
</dbReference>
<dbReference type="GeneID" id="89511255"/>
<dbReference type="PANTHER" id="PTHR36566">
    <property type="entry name" value="NICKEL INSERTION PROTEIN-RELATED"/>
    <property type="match status" value="1"/>
</dbReference>
<dbReference type="Pfam" id="PF01969">
    <property type="entry name" value="Ni_insertion"/>
    <property type="match status" value="1"/>
</dbReference>
<dbReference type="GO" id="GO:0016829">
    <property type="term" value="F:lyase activity"/>
    <property type="evidence" value="ECO:0007669"/>
    <property type="project" value="UniProtKB-UniRule"/>
</dbReference>
<comment type="similarity">
    <text evidence="2">Belongs to the LarC family.</text>
</comment>
<name>A0A1M6FAZ8_BUTFI</name>
<dbReference type="RefSeq" id="WP_073390215.1">
    <property type="nucleotide sequence ID" value="NZ_FQXK01000049.1"/>
</dbReference>
<evidence type="ECO:0000313" key="5">
    <source>
        <dbReference type="Proteomes" id="UP000184278"/>
    </source>
</evidence>
<feature type="compositionally biased region" description="Basic and acidic residues" evidence="3">
    <location>
        <begin position="76"/>
        <end position="101"/>
    </location>
</feature>
<dbReference type="OrthoDB" id="9765625at2"/>
<dbReference type="HAMAP" id="MF_01074">
    <property type="entry name" value="LarC"/>
    <property type="match status" value="1"/>
</dbReference>
<proteinExistence type="inferred from homology"/>
<dbReference type="PANTHER" id="PTHR36566:SF1">
    <property type="entry name" value="PYRIDINIUM-3,5-BISTHIOCARBOXYLIC ACID MONONUCLEOTIDE NICKEL INSERTION PROTEIN"/>
    <property type="match status" value="1"/>
</dbReference>
<feature type="region of interest" description="Disordered" evidence="3">
    <location>
        <begin position="76"/>
        <end position="108"/>
    </location>
</feature>
<dbReference type="Proteomes" id="UP000184278">
    <property type="component" value="Unassembled WGS sequence"/>
</dbReference>
<organism evidence="4 5">
    <name type="scientific">Butyrivibrio fibrisolvens DSM 3071</name>
    <dbReference type="NCBI Taxonomy" id="1121131"/>
    <lineage>
        <taxon>Bacteria</taxon>
        <taxon>Bacillati</taxon>
        <taxon>Bacillota</taxon>
        <taxon>Clostridia</taxon>
        <taxon>Lachnospirales</taxon>
        <taxon>Lachnospiraceae</taxon>
        <taxon>Butyrivibrio</taxon>
    </lineage>
</organism>
<gene>
    <name evidence="2" type="primary">larC</name>
    <name evidence="4" type="ORF">SAMN02745229_03879</name>
</gene>
<keyword evidence="5" id="KW-1185">Reference proteome</keyword>
<accession>A0A1M6FAZ8</accession>
<dbReference type="EC" id="4.99.1.12" evidence="2"/>
<dbReference type="GO" id="GO:0016151">
    <property type="term" value="F:nickel cation binding"/>
    <property type="evidence" value="ECO:0007669"/>
    <property type="project" value="UniProtKB-UniRule"/>
</dbReference>
<dbReference type="Gene3D" id="3.30.70.1380">
    <property type="entry name" value="Transcriptional regulatory protein pf0864 domain like"/>
    <property type="match status" value="1"/>
</dbReference>
<evidence type="ECO:0000256" key="3">
    <source>
        <dbReference type="SAM" id="MobiDB-lite"/>
    </source>
</evidence>
<dbReference type="AlphaFoldDB" id="A0A1M6FAZ8"/>
<reference evidence="5" key="1">
    <citation type="submission" date="2016-11" db="EMBL/GenBank/DDBJ databases">
        <authorList>
            <person name="Varghese N."/>
            <person name="Submissions S."/>
        </authorList>
    </citation>
    <scope>NUCLEOTIDE SEQUENCE [LARGE SCALE GENOMIC DNA]</scope>
    <source>
        <strain evidence="5">DSM 3071</strain>
    </source>
</reference>
<dbReference type="STRING" id="1121131.SAMN02745229_03879"/>
<evidence type="ECO:0000313" key="4">
    <source>
        <dbReference type="EMBL" id="SHI94845.1"/>
    </source>
</evidence>
<dbReference type="GO" id="GO:0051604">
    <property type="term" value="P:protein maturation"/>
    <property type="evidence" value="ECO:0007669"/>
    <property type="project" value="UniProtKB-UniRule"/>
</dbReference>
<comment type="function">
    <text evidence="2">Involved in the biosynthesis of a nickel-pincer cofactor ((SCS)Ni(II) pincer complex). Binds Ni(2+), and functions in nickel delivery to pyridinium-3,5-bisthiocarboxylic acid mononucleotide (P2TMN), to form the mature cofactor. Is thus probably required for the activation of nickel-pincer cofactor-dependent enzymes.</text>
</comment>
<evidence type="ECO:0000256" key="2">
    <source>
        <dbReference type="HAMAP-Rule" id="MF_01074"/>
    </source>
</evidence>
<protein>
    <recommendedName>
        <fullName evidence="2">Pyridinium-3,5-bisthiocarboxylic acid mononucleotide nickel insertion protein</fullName>
        <shortName evidence="2">P2TMN nickel insertion protein</shortName>
        <ecNumber evidence="2">4.99.1.12</ecNumber>
    </recommendedName>
    <alternativeName>
        <fullName evidence="2">Nickel-pincer cofactor biosynthesis protein LarC</fullName>
    </alternativeName>
</protein>
<feature type="compositionally biased region" description="Basic and acidic residues" evidence="3">
    <location>
        <begin position="279"/>
        <end position="321"/>
    </location>
</feature>
<evidence type="ECO:0000256" key="1">
    <source>
        <dbReference type="ARBA" id="ARBA00022596"/>
    </source>
</evidence>
<keyword evidence="2" id="KW-0456">Lyase</keyword>